<gene>
    <name evidence="8" type="ORF">ENQ87_10725</name>
</gene>
<comment type="cofactor">
    <cofactor evidence="1">
        <name>Mn(2+)</name>
        <dbReference type="ChEBI" id="CHEBI:29035"/>
    </cofactor>
</comment>
<evidence type="ECO:0000256" key="1">
    <source>
        <dbReference type="ARBA" id="ARBA00001936"/>
    </source>
</evidence>
<keyword evidence="5" id="KW-0460">Magnesium</keyword>
<evidence type="ECO:0000256" key="4">
    <source>
        <dbReference type="ARBA" id="ARBA00022801"/>
    </source>
</evidence>
<dbReference type="Pfam" id="PF00293">
    <property type="entry name" value="NUDIX"/>
    <property type="match status" value="1"/>
</dbReference>
<sequence>MKEPIIHHDGGLPARVRAALAERVRVPLEPGPVPAAVLVPLFLEGGEYHILFTKRTEHLNHHRGEISFPGGVCHPEDGGARGTALRETWEEVGIRPGDVEVLGELDDFYSVHNYLVTPVVGIFPAGCELRVNPNEIERVIMAPLAHFLRPEVFRVEDWNWRGRTQPVYFYTYQGDEIWGLTAAILKQFLDLTFPAEHCKEGEPRRAAHDGE</sequence>
<dbReference type="PROSITE" id="PS51462">
    <property type="entry name" value="NUDIX"/>
    <property type="match status" value="1"/>
</dbReference>
<protein>
    <submittedName>
        <fullName evidence="8">CoA pyrophosphatase</fullName>
    </submittedName>
</protein>
<evidence type="ECO:0000256" key="2">
    <source>
        <dbReference type="ARBA" id="ARBA00001946"/>
    </source>
</evidence>
<reference evidence="8" key="1">
    <citation type="journal article" date="2020" name="mSystems">
        <title>Genome- and Community-Level Interaction Insights into Carbon Utilization and Element Cycling Functions of Hydrothermarchaeota in Hydrothermal Sediment.</title>
        <authorList>
            <person name="Zhou Z."/>
            <person name="Liu Y."/>
            <person name="Xu W."/>
            <person name="Pan J."/>
            <person name="Luo Z.H."/>
            <person name="Li M."/>
        </authorList>
    </citation>
    <scope>NUCLEOTIDE SEQUENCE [LARGE SCALE GENOMIC DNA]</scope>
    <source>
        <strain evidence="8">SpSt-349</strain>
    </source>
</reference>
<dbReference type="PANTHER" id="PTHR12992">
    <property type="entry name" value="NUDIX HYDROLASE"/>
    <property type="match status" value="1"/>
</dbReference>
<dbReference type="GO" id="GO:0046872">
    <property type="term" value="F:metal ion binding"/>
    <property type="evidence" value="ECO:0007669"/>
    <property type="project" value="UniProtKB-KW"/>
</dbReference>
<dbReference type="Gene3D" id="3.90.79.10">
    <property type="entry name" value="Nucleoside Triphosphate Pyrophosphohydrolase"/>
    <property type="match status" value="1"/>
</dbReference>
<comment type="caution">
    <text evidence="8">The sequence shown here is derived from an EMBL/GenBank/DDBJ whole genome shotgun (WGS) entry which is preliminary data.</text>
</comment>
<dbReference type="InterPro" id="IPR000086">
    <property type="entry name" value="NUDIX_hydrolase_dom"/>
</dbReference>
<feature type="domain" description="Nudix hydrolase" evidence="7">
    <location>
        <begin position="32"/>
        <end position="190"/>
    </location>
</feature>
<evidence type="ECO:0000313" key="8">
    <source>
        <dbReference type="EMBL" id="HEN42826.1"/>
    </source>
</evidence>
<accession>A0A831U072</accession>
<dbReference type="EMBL" id="DSOV01000045">
    <property type="protein sequence ID" value="HEN42826.1"/>
    <property type="molecule type" value="Genomic_DNA"/>
</dbReference>
<organism evidence="8">
    <name type="scientific">Geobacter metallireducens</name>
    <dbReference type="NCBI Taxonomy" id="28232"/>
    <lineage>
        <taxon>Bacteria</taxon>
        <taxon>Pseudomonadati</taxon>
        <taxon>Thermodesulfobacteriota</taxon>
        <taxon>Desulfuromonadia</taxon>
        <taxon>Geobacterales</taxon>
        <taxon>Geobacteraceae</taxon>
        <taxon>Geobacter</taxon>
    </lineage>
</organism>
<proteinExistence type="predicted"/>
<evidence type="ECO:0000256" key="3">
    <source>
        <dbReference type="ARBA" id="ARBA00022723"/>
    </source>
</evidence>
<dbReference type="CDD" id="cd03426">
    <property type="entry name" value="NUDIX_CoAse_Nudt7"/>
    <property type="match status" value="1"/>
</dbReference>
<keyword evidence="4" id="KW-0378">Hydrolase</keyword>
<keyword evidence="3" id="KW-0479">Metal-binding</keyword>
<keyword evidence="6" id="KW-0464">Manganese</keyword>
<dbReference type="SUPFAM" id="SSF55811">
    <property type="entry name" value="Nudix"/>
    <property type="match status" value="1"/>
</dbReference>
<dbReference type="GO" id="GO:0010945">
    <property type="term" value="F:coenzyme A diphosphatase activity"/>
    <property type="evidence" value="ECO:0007669"/>
    <property type="project" value="InterPro"/>
</dbReference>
<dbReference type="AlphaFoldDB" id="A0A831U072"/>
<dbReference type="PANTHER" id="PTHR12992:SF11">
    <property type="entry name" value="MITOCHONDRIAL COENZYME A DIPHOSPHATASE NUDT8"/>
    <property type="match status" value="1"/>
</dbReference>
<evidence type="ECO:0000256" key="6">
    <source>
        <dbReference type="ARBA" id="ARBA00023211"/>
    </source>
</evidence>
<dbReference type="InterPro" id="IPR015797">
    <property type="entry name" value="NUDIX_hydrolase-like_dom_sf"/>
</dbReference>
<evidence type="ECO:0000256" key="5">
    <source>
        <dbReference type="ARBA" id="ARBA00022842"/>
    </source>
</evidence>
<dbReference type="InterPro" id="IPR045121">
    <property type="entry name" value="CoAse"/>
</dbReference>
<evidence type="ECO:0000259" key="7">
    <source>
        <dbReference type="PROSITE" id="PS51462"/>
    </source>
</evidence>
<comment type="cofactor">
    <cofactor evidence="2">
        <name>Mg(2+)</name>
        <dbReference type="ChEBI" id="CHEBI:18420"/>
    </cofactor>
</comment>
<name>A0A831U072_GEOME</name>